<dbReference type="InterPro" id="IPR004360">
    <property type="entry name" value="Glyas_Fos-R_dOase_dom"/>
</dbReference>
<dbReference type="EMBL" id="LVVL01000017">
    <property type="protein sequence ID" value="OAN10509.1"/>
    <property type="molecule type" value="Genomic_DNA"/>
</dbReference>
<keyword evidence="7 8" id="KW-0408">Iron</keyword>
<evidence type="ECO:0000256" key="8">
    <source>
        <dbReference type="RuleBase" id="RU000683"/>
    </source>
</evidence>
<evidence type="ECO:0000313" key="11">
    <source>
        <dbReference type="Proteomes" id="UP000078447"/>
    </source>
</evidence>
<keyword evidence="4 8" id="KW-0058">Aromatic hydrocarbons catabolism</keyword>
<name>A0ABX2V5V1_9BACL</name>
<dbReference type="PROSITE" id="PS00934">
    <property type="entry name" value="GLYOXALASE_I_1"/>
    <property type="match status" value="1"/>
</dbReference>
<keyword evidence="3" id="KW-0479">Metal-binding</keyword>
<dbReference type="InterPro" id="IPR018146">
    <property type="entry name" value="Glyoxalase_1_CS"/>
</dbReference>
<evidence type="ECO:0000256" key="3">
    <source>
        <dbReference type="ARBA" id="ARBA00022723"/>
    </source>
</evidence>
<sequence length="286" mass="31329">MNIDPNITLGPVRLRITNLAQSITFYRDSLGLTVLAQDEQTATLGAKTTPLVVLDQHSTAKQLPNNSVAGLYHFAILLPNRKELGFVIRNLIAQGVELGQGDHLVSEAFYLSDPDGNGIEIYADRPRETWTYEANGDVKMTTDPVDWQSMLVEAGEEEWYGMPADTVMGHVHFHVKSLEAARKFYVETLGFDVAADASRMRALFLAAGGYHHHIGTNVWAGVDAPETPSDAVGLSYWTLIYPTEASREAAVSAIEQTSYEMNRTGDAIYVTDDAGITVRLALAPSE</sequence>
<evidence type="ECO:0000256" key="2">
    <source>
        <dbReference type="ARBA" id="ARBA00008784"/>
    </source>
</evidence>
<feature type="domain" description="VOC" evidence="9">
    <location>
        <begin position="8"/>
        <end position="124"/>
    </location>
</feature>
<evidence type="ECO:0000256" key="7">
    <source>
        <dbReference type="ARBA" id="ARBA00023004"/>
    </source>
</evidence>
<accession>A0ABX2V5V1</accession>
<dbReference type="InterPro" id="IPR037523">
    <property type="entry name" value="VOC_core"/>
</dbReference>
<keyword evidence="11" id="KW-1185">Reference proteome</keyword>
<dbReference type="PANTHER" id="PTHR43279:SF1">
    <property type="entry name" value="CATECHOL-2,3-DIOXYGENASE"/>
    <property type="match status" value="1"/>
</dbReference>
<dbReference type="PROSITE" id="PS00082">
    <property type="entry name" value="EXTRADIOL_DIOXYGENAS"/>
    <property type="match status" value="1"/>
</dbReference>
<evidence type="ECO:0000256" key="5">
    <source>
        <dbReference type="ARBA" id="ARBA00022964"/>
    </source>
</evidence>
<evidence type="ECO:0000256" key="6">
    <source>
        <dbReference type="ARBA" id="ARBA00023002"/>
    </source>
</evidence>
<dbReference type="InterPro" id="IPR000486">
    <property type="entry name" value="Xdiol_ring_cleave_dOase_1/2"/>
</dbReference>
<dbReference type="RefSeq" id="WP_028107129.1">
    <property type="nucleotide sequence ID" value="NZ_LVVL01000017.1"/>
</dbReference>
<evidence type="ECO:0000313" key="10">
    <source>
        <dbReference type="EMBL" id="OAN10509.1"/>
    </source>
</evidence>
<dbReference type="InterPro" id="IPR029068">
    <property type="entry name" value="Glyas_Bleomycin-R_OHBP_Dase"/>
</dbReference>
<dbReference type="SUPFAM" id="SSF54593">
    <property type="entry name" value="Glyoxalase/Bleomycin resistance protein/Dihydroxybiphenyl dioxygenase"/>
    <property type="match status" value="2"/>
</dbReference>
<gene>
    <name evidence="10" type="ORF">A3783_14275</name>
</gene>
<dbReference type="PROSITE" id="PS51819">
    <property type="entry name" value="VOC"/>
    <property type="match status" value="1"/>
</dbReference>
<dbReference type="Pfam" id="PF00903">
    <property type="entry name" value="Glyoxalase"/>
    <property type="match status" value="2"/>
</dbReference>
<dbReference type="Proteomes" id="UP000078447">
    <property type="component" value="Unassembled WGS sequence"/>
</dbReference>
<evidence type="ECO:0000259" key="9">
    <source>
        <dbReference type="PROSITE" id="PS51819"/>
    </source>
</evidence>
<keyword evidence="6 8" id="KW-0560">Oxidoreductase</keyword>
<organism evidence="10 11">
    <name type="scientific">Exiguobacterium undae</name>
    <dbReference type="NCBI Taxonomy" id="169177"/>
    <lineage>
        <taxon>Bacteria</taxon>
        <taxon>Bacillati</taxon>
        <taxon>Bacillota</taxon>
        <taxon>Bacilli</taxon>
        <taxon>Bacillales</taxon>
        <taxon>Bacillales Family XII. Incertae Sedis</taxon>
        <taxon>Exiguobacterium</taxon>
    </lineage>
</organism>
<proteinExistence type="inferred from homology"/>
<dbReference type="Gene3D" id="3.10.180.10">
    <property type="entry name" value="2,3-Dihydroxybiphenyl 1,2-Dioxygenase, domain 1"/>
    <property type="match status" value="2"/>
</dbReference>
<evidence type="ECO:0000256" key="1">
    <source>
        <dbReference type="ARBA" id="ARBA00001954"/>
    </source>
</evidence>
<dbReference type="CDD" id="cd16359">
    <property type="entry name" value="VOC_BsCatE_like_C"/>
    <property type="match status" value="1"/>
</dbReference>
<protein>
    <submittedName>
        <fullName evidence="10">Glyoxalase</fullName>
    </submittedName>
</protein>
<keyword evidence="5 8" id="KW-0223">Dioxygenase</keyword>
<comment type="similarity">
    <text evidence="2 8">Belongs to the extradiol ring-cleavage dioxygenase family.</text>
</comment>
<comment type="cofactor">
    <cofactor evidence="1 8">
        <name>Fe(2+)</name>
        <dbReference type="ChEBI" id="CHEBI:29033"/>
    </cofactor>
</comment>
<reference evidence="10 11" key="1">
    <citation type="submission" date="2016-03" db="EMBL/GenBank/DDBJ databases">
        <authorList>
            <person name="Cho S.-Y."/>
            <person name="Lim S."/>
            <person name="Kim H."/>
            <person name="Soh E.H."/>
            <person name="Moon J.S."/>
        </authorList>
    </citation>
    <scope>NUCLEOTIDE SEQUENCE [LARGE SCALE GENOMIC DNA]</scope>
    <source>
        <strain evidence="10 11">KCTC 3810</strain>
    </source>
</reference>
<comment type="caution">
    <text evidence="10">The sequence shown here is derived from an EMBL/GenBank/DDBJ whole genome shotgun (WGS) entry which is preliminary data.</text>
</comment>
<evidence type="ECO:0000256" key="4">
    <source>
        <dbReference type="ARBA" id="ARBA00022797"/>
    </source>
</evidence>
<dbReference type="PANTHER" id="PTHR43279">
    <property type="entry name" value="CATECHOL-2,3-DIOXYGENASE"/>
    <property type="match status" value="1"/>
</dbReference>